<feature type="compositionally biased region" description="Low complexity" evidence="1">
    <location>
        <begin position="335"/>
        <end position="363"/>
    </location>
</feature>
<dbReference type="Pfam" id="PF07486">
    <property type="entry name" value="Hydrolase_2"/>
    <property type="match status" value="1"/>
</dbReference>
<accession>A0A1C7D873</accession>
<sequence length="402" mass="42013">MAQTTPSCPETLAALLAQRGGLERRETQYRVRRARRGIGTRRKSKPGVSRVAALSLVIAVPSVAASPSGFGFADADALVGQSAMVSPMGFETPGESFPGSAFFYLAEEDFSAPEFAPGVLRDASEDFGADTAGTSALSAAPSAIASALIATGSGTDRTRAQRCLTMAVYYEAASESLDGQRAVAQVVLNRVSHPSYPNSVCGVVFQGSERRTGCQFSFTCDGALARKPSTGGWSRAYGVAADALSGRIYAPVGLATHYHTLAVNPYWASSLHNVGTIGFHTFYTWRGAAGRKSAFNVRYRGMEPMAAPKSRSAAFADSGPTDPLALARQFEAQAAPNAAASSTTRSASAPARAAVPAQRAAPTYTADVEARGGDALFRGDKLPDGGTVNPALERSGQWLKRP</sequence>
<name>A0A1C7D873_9SPHN</name>
<evidence type="ECO:0000259" key="2">
    <source>
        <dbReference type="Pfam" id="PF07486"/>
    </source>
</evidence>
<protein>
    <submittedName>
        <fullName evidence="3">Spore cortex-lytic enzyme</fullName>
    </submittedName>
</protein>
<evidence type="ECO:0000256" key="1">
    <source>
        <dbReference type="SAM" id="MobiDB-lite"/>
    </source>
</evidence>
<reference evidence="3 4" key="1">
    <citation type="submission" date="2016-07" db="EMBL/GenBank/DDBJ databases">
        <title>Complete genome sequence of Altererythrobacter namhicola JCM 16345T, containing esterase-encoding genes.</title>
        <authorList>
            <person name="Cheng H."/>
            <person name="Wu Y.-H."/>
            <person name="Jian S.-L."/>
            <person name="Huo Y.-Y."/>
            <person name="Wang C.-S."/>
            <person name="Xu X.-W."/>
        </authorList>
    </citation>
    <scope>NUCLEOTIDE SEQUENCE [LARGE SCALE GENOMIC DNA]</scope>
    <source>
        <strain evidence="3 4">JCM 16345</strain>
    </source>
</reference>
<dbReference type="InterPro" id="IPR042047">
    <property type="entry name" value="SleB_dom1"/>
</dbReference>
<evidence type="ECO:0000313" key="3">
    <source>
        <dbReference type="EMBL" id="ANU07658.1"/>
    </source>
</evidence>
<feature type="region of interest" description="Disordered" evidence="1">
    <location>
        <begin position="335"/>
        <end position="402"/>
    </location>
</feature>
<dbReference type="Proteomes" id="UP000092698">
    <property type="component" value="Chromosome"/>
</dbReference>
<dbReference type="RefSeq" id="WP_237164779.1">
    <property type="nucleotide sequence ID" value="NZ_CP016545.1"/>
</dbReference>
<gene>
    <name evidence="3" type="primary">sleB_2</name>
    <name evidence="3" type="ORF">A6F65_01352</name>
</gene>
<keyword evidence="4" id="KW-1185">Reference proteome</keyword>
<dbReference type="KEGG" id="anh:A6F65_01352"/>
<dbReference type="EMBL" id="CP016545">
    <property type="protein sequence ID" value="ANU07658.1"/>
    <property type="molecule type" value="Genomic_DNA"/>
</dbReference>
<dbReference type="GO" id="GO:0016787">
    <property type="term" value="F:hydrolase activity"/>
    <property type="evidence" value="ECO:0007669"/>
    <property type="project" value="InterPro"/>
</dbReference>
<evidence type="ECO:0000313" key="4">
    <source>
        <dbReference type="Proteomes" id="UP000092698"/>
    </source>
</evidence>
<dbReference type="STRING" id="645517.A6F65_01352"/>
<feature type="compositionally biased region" description="Basic and acidic residues" evidence="1">
    <location>
        <begin position="368"/>
        <end position="383"/>
    </location>
</feature>
<dbReference type="PATRIC" id="fig|645517.4.peg.1345"/>
<dbReference type="Gene3D" id="1.10.10.2520">
    <property type="entry name" value="Cell wall hydrolase SleB, domain 1"/>
    <property type="match status" value="1"/>
</dbReference>
<proteinExistence type="predicted"/>
<dbReference type="InterPro" id="IPR011105">
    <property type="entry name" value="Cell_wall_hydrolase_SleB"/>
</dbReference>
<feature type="domain" description="Cell wall hydrolase SleB" evidence="2">
    <location>
        <begin position="175"/>
        <end position="283"/>
    </location>
</feature>
<organism evidence="3 4">
    <name type="scientific">Paraurantiacibacter namhicola</name>
    <dbReference type="NCBI Taxonomy" id="645517"/>
    <lineage>
        <taxon>Bacteria</taxon>
        <taxon>Pseudomonadati</taxon>
        <taxon>Pseudomonadota</taxon>
        <taxon>Alphaproteobacteria</taxon>
        <taxon>Sphingomonadales</taxon>
        <taxon>Erythrobacteraceae</taxon>
        <taxon>Paraurantiacibacter</taxon>
    </lineage>
</organism>
<dbReference type="AlphaFoldDB" id="A0A1C7D873"/>